<evidence type="ECO:0000313" key="2">
    <source>
        <dbReference type="Proteomes" id="UP000000441"/>
    </source>
</evidence>
<dbReference type="AlphaFoldDB" id="B9IYI7"/>
<reference evidence="1 2" key="1">
    <citation type="journal article" date="2009" name="J. Bacteriol.">
        <title>Complete genome sequence of the extremophilic Bacillus cereus strain Q1 with industrial applications.</title>
        <authorList>
            <person name="Xiong Z."/>
            <person name="Jiang Y."/>
            <person name="Qi D."/>
            <person name="Lu H."/>
            <person name="Yang F."/>
            <person name="Yang J."/>
            <person name="Chen L."/>
            <person name="Sun L."/>
            <person name="Xu X."/>
            <person name="Xue Y."/>
            <person name="Zhu Y."/>
            <person name="Jin Q."/>
        </authorList>
    </citation>
    <scope>NUCLEOTIDE SEQUENCE [LARGE SCALE GENOMIC DNA]</scope>
    <source>
        <strain evidence="1 2">Q1</strain>
    </source>
</reference>
<dbReference type="EMBL" id="CP000227">
    <property type="protein sequence ID" value="ACM10549.1"/>
    <property type="molecule type" value="Genomic_DNA"/>
</dbReference>
<dbReference type="HOGENOM" id="CLU_2822028_0_0_9"/>
<organism evidence="1 2">
    <name type="scientific">Bacillus cereus (strain Q1)</name>
    <dbReference type="NCBI Taxonomy" id="361100"/>
    <lineage>
        <taxon>Bacteria</taxon>
        <taxon>Bacillati</taxon>
        <taxon>Bacillota</taxon>
        <taxon>Bacilli</taxon>
        <taxon>Bacillales</taxon>
        <taxon>Bacillaceae</taxon>
        <taxon>Bacillus</taxon>
        <taxon>Bacillus cereus group</taxon>
    </lineage>
</organism>
<accession>B9IYI7</accession>
<gene>
    <name evidence="1" type="primary">dnaX</name>
    <name evidence="1" type="ordered locus">BCQ_0026</name>
</gene>
<sequence length="66" mass="7614">MEQALFELLSKRLNMIAIPKSEWGKIREDFLQREGGSSEESPEKKEDPLIEEAVKLVGQELIEIKE</sequence>
<protein>
    <submittedName>
        <fullName evidence="1">DNA polymerase III, gamma and tau subunits</fullName>
    </submittedName>
</protein>
<dbReference type="KEGG" id="bcq:BCQ_0026"/>
<dbReference type="Proteomes" id="UP000000441">
    <property type="component" value="Chromosome"/>
</dbReference>
<proteinExistence type="predicted"/>
<name>B9IYI7_BACCQ</name>
<evidence type="ECO:0000313" key="1">
    <source>
        <dbReference type="EMBL" id="ACM10549.1"/>
    </source>
</evidence>